<evidence type="ECO:0000313" key="3">
    <source>
        <dbReference type="Proteomes" id="UP000320580"/>
    </source>
</evidence>
<gene>
    <name evidence="2" type="ORF">FQU76_19935</name>
</gene>
<dbReference type="EMBL" id="CP042266">
    <property type="protein sequence ID" value="QDY78388.1"/>
    <property type="molecule type" value="Genomic_DNA"/>
</dbReference>
<reference evidence="2 3" key="1">
    <citation type="submission" date="2019-07" db="EMBL/GenBank/DDBJ databases">
        <authorList>
            <person name="Zhu P."/>
        </authorList>
    </citation>
    <scope>NUCLEOTIDE SEQUENCE [LARGE SCALE GENOMIC DNA]</scope>
    <source>
        <strain evidence="2 3">SSL-25</strain>
    </source>
</reference>
<keyword evidence="1" id="KW-1133">Transmembrane helix</keyword>
<sequence length="69" mass="7315">MKNAVLDIVGWVVGIQGALGAGGLLFGDKPWGFVHQFWDLSVAAYLVLLAVGIVLVAVVEKNKHSRRGG</sequence>
<evidence type="ECO:0000256" key="1">
    <source>
        <dbReference type="SAM" id="Phobius"/>
    </source>
</evidence>
<keyword evidence="1" id="KW-0812">Transmembrane</keyword>
<proteinExistence type="predicted"/>
<dbReference type="RefSeq" id="WP_146481703.1">
    <property type="nucleotide sequence ID" value="NZ_CP042266.1"/>
</dbReference>
<keyword evidence="3" id="KW-1185">Reference proteome</keyword>
<protein>
    <submittedName>
        <fullName evidence="2">Uncharacterized protein</fullName>
    </submittedName>
</protein>
<keyword evidence="1" id="KW-0472">Membrane</keyword>
<dbReference type="AlphaFoldDB" id="A0A5B8IIG3"/>
<evidence type="ECO:0000313" key="2">
    <source>
        <dbReference type="EMBL" id="QDY78388.1"/>
    </source>
</evidence>
<feature type="transmembrane region" description="Helical" evidence="1">
    <location>
        <begin position="36"/>
        <end position="59"/>
    </location>
</feature>
<name>A0A5B8IIG3_9ACTN</name>
<accession>A0A5B8IIG3</accession>
<dbReference type="KEGG" id="sqz:FQU76_19935"/>
<dbReference type="Proteomes" id="UP000320580">
    <property type="component" value="Chromosome"/>
</dbReference>
<organism evidence="2 3">
    <name type="scientific">Streptomyces qinzhouensis</name>
    <dbReference type="NCBI Taxonomy" id="2599401"/>
    <lineage>
        <taxon>Bacteria</taxon>
        <taxon>Bacillati</taxon>
        <taxon>Actinomycetota</taxon>
        <taxon>Actinomycetes</taxon>
        <taxon>Kitasatosporales</taxon>
        <taxon>Streptomycetaceae</taxon>
        <taxon>Streptomyces</taxon>
    </lineage>
</organism>